<sequence length="297" mass="32744">MHANSSATDMTSWRQGAACVAALTFDVDAESPILAEGRRHAESAMAMSHQAFGPKVGVPRILQLLRDVQQPATFFIPGITAERYPQVVEDILSAGHEIAHHSHTHRTAVSMSLDEERKDFDQAMVALGRFGISPQGHRAALWQASWNTTELVAEYGLKYDSSLMDSDIPYLVQTASSVIAELPPHWSLDDWEQYAFLPDPKIGEIIQSPLIVSDMWIHELDAMRRHGALFMLTCHPFLSGRAGRIEALRSVIEHALESGDVRFTTCEALADAALADPSLFAAPLVPVEVSEALYPEY</sequence>
<dbReference type="CDD" id="cd10938">
    <property type="entry name" value="CE4_HpPgdA_like"/>
    <property type="match status" value="1"/>
</dbReference>
<protein>
    <submittedName>
        <fullName evidence="2">Polysaccharide deacetylase</fullName>
    </submittedName>
</protein>
<gene>
    <name evidence="2" type="ORF">GCM10023346_31420</name>
</gene>
<dbReference type="InterPro" id="IPR011330">
    <property type="entry name" value="Glyco_hydro/deAcase_b/a-brl"/>
</dbReference>
<dbReference type="RefSeq" id="WP_345450515.1">
    <property type="nucleotide sequence ID" value="NZ_BAABKK010000023.1"/>
</dbReference>
<accession>A0ABP9SLC8</accession>
<dbReference type="PANTHER" id="PTHR47561:SF1">
    <property type="entry name" value="POLYSACCHARIDE DEACETYLASE FAMILY PROTEIN (AFU_ORTHOLOGUE AFUA_6G05030)"/>
    <property type="match status" value="1"/>
</dbReference>
<evidence type="ECO:0000313" key="3">
    <source>
        <dbReference type="Proteomes" id="UP001500200"/>
    </source>
</evidence>
<dbReference type="Gene3D" id="3.20.20.370">
    <property type="entry name" value="Glycoside hydrolase/deacetylase"/>
    <property type="match status" value="1"/>
</dbReference>
<comment type="caution">
    <text evidence="2">The sequence shown here is derived from an EMBL/GenBank/DDBJ whole genome shotgun (WGS) entry which is preliminary data.</text>
</comment>
<dbReference type="SUPFAM" id="SSF88713">
    <property type="entry name" value="Glycoside hydrolase/deacetylase"/>
    <property type="match status" value="1"/>
</dbReference>
<feature type="domain" description="NodB homology" evidence="1">
    <location>
        <begin position="43"/>
        <end position="264"/>
    </location>
</feature>
<reference evidence="3" key="1">
    <citation type="journal article" date="2019" name="Int. J. Syst. Evol. Microbiol.">
        <title>The Global Catalogue of Microorganisms (GCM) 10K type strain sequencing project: providing services to taxonomists for standard genome sequencing and annotation.</title>
        <authorList>
            <consortium name="The Broad Institute Genomics Platform"/>
            <consortium name="The Broad Institute Genome Sequencing Center for Infectious Disease"/>
            <person name="Wu L."/>
            <person name="Ma J."/>
        </authorList>
    </citation>
    <scope>NUCLEOTIDE SEQUENCE [LARGE SCALE GENOMIC DNA]</scope>
    <source>
        <strain evidence="3">JCM 18514</strain>
    </source>
</reference>
<dbReference type="Proteomes" id="UP001500200">
    <property type="component" value="Unassembled WGS sequence"/>
</dbReference>
<dbReference type="PANTHER" id="PTHR47561">
    <property type="entry name" value="POLYSACCHARIDE DEACETYLASE FAMILY PROTEIN (AFU_ORTHOLOGUE AFUA_6G05030)"/>
    <property type="match status" value="1"/>
</dbReference>
<proteinExistence type="predicted"/>
<dbReference type="EMBL" id="BAABKK010000023">
    <property type="protein sequence ID" value="GAA5197229.1"/>
    <property type="molecule type" value="Genomic_DNA"/>
</dbReference>
<keyword evidence="3" id="KW-1185">Reference proteome</keyword>
<organism evidence="2 3">
    <name type="scientific">Arthrobacter gyeryongensis</name>
    <dbReference type="NCBI Taxonomy" id="1650592"/>
    <lineage>
        <taxon>Bacteria</taxon>
        <taxon>Bacillati</taxon>
        <taxon>Actinomycetota</taxon>
        <taxon>Actinomycetes</taxon>
        <taxon>Micrococcales</taxon>
        <taxon>Micrococcaceae</taxon>
        <taxon>Arthrobacter</taxon>
    </lineage>
</organism>
<dbReference type="InterPro" id="IPR002509">
    <property type="entry name" value="NODB_dom"/>
</dbReference>
<dbReference type="Pfam" id="PF01522">
    <property type="entry name" value="Polysacc_deac_1"/>
    <property type="match status" value="1"/>
</dbReference>
<dbReference type="PROSITE" id="PS51677">
    <property type="entry name" value="NODB"/>
    <property type="match status" value="1"/>
</dbReference>
<evidence type="ECO:0000259" key="1">
    <source>
        <dbReference type="PROSITE" id="PS51677"/>
    </source>
</evidence>
<name>A0ABP9SLC8_9MICC</name>
<dbReference type="InterPro" id="IPR037950">
    <property type="entry name" value="PgdA-like"/>
</dbReference>
<evidence type="ECO:0000313" key="2">
    <source>
        <dbReference type="EMBL" id="GAA5197229.1"/>
    </source>
</evidence>